<sequence length="4183" mass="451680">MGNEASLEGGEGPPSGLPEGLAPDGKGGFYRVSDGTPVNLSELSEEQRRQLSAAMSRAQGRQPGDKPIFVCFLSSRPSESDAQQRSQQVGASRGPTGLSKSRTVDAFNQGPLGKPTPGRSPSSLSLFESRFRQEPKDPETKSSGMFGSSFLSGANPLSAVSSMTSSVSSSISSMGDTVNIPKFGLFGDEEEEGLPAASESKQGGKPQGKGPQQGPGPKGPQQGGPQKQSQGPPGQGAKPGQGPPGQGPRQVQGPPGQGPKAGQRPPGQAPPGHQAPRPGQGPPGQGTKQGAPLQQKGGLPPQQQQQQGPGKPGPKQQVPQGPGAHPEAPGKTAGPPIKQGTGKPAAGICPLCKTTQLNVGSKDPPNYNNCTECKNQVCSLCGFSPPDSGKEWLCLNCQMQRAMGGMDPPGVTKPKQGSAPPSPQRQASGKPGKLLIKQQSTSDQGLTPPTTPRQKSPGPTSPGPLSPGSSVAGSPKIDPKTGRPIIQKSSPQQSPAKPKQESSFFGGLGGISLGGLTDAAKPPAAASHAAESVTGKLFSGFGGLMESSKPQAQAAPKQEESVAGKLFGGFGGLTESTKPPAATSQMFSFGSSLLSSATSLVTGEEDKAKGSPPGSPPDSPADSGPGSPPDSPLSGPGSPPDSDSAPETPPPKTKKPPRTISVEREEKAPETKPMPTSAPATKENCPLCNVELNVGSTDTPNYSLCTECKKTVCNLCGFNPTPHLGEKEWLCLTCQTQRAMSGQLGDVSPSSMASPKKQPPGPVPSSTPPPAAVDSKPVVEPAEPTPPASETKHTIHPEKEVPVVEPANLTPPTSETKLAPPEAELDSAVISPNHSTPPPENSSHDPPQTTEQQEEDENAIYPEKEVPVSESLADSTHVAPPAEEQQNSSERIAEDPPQPGKEPFDSDQQTVSELPAAEQQQSSSEKESEDHPHPCTEIANDEQQAQSATVSEIPAVVQHQSSSEKPTEDLSLPVEGETQNPLSNAGLDKTTDPAGAETEPNPEITQSEAAAPLADSKKVEPSQENPTSPSDLAKLESTVLPILEAQATTQEEEKKTDTLKARRKLEVLPLSPDSPSSEEDRVVSDKNGNGTTKKKLLVPMDVKADSLDDSSESFGKESPMSGDDEEFIRKQIMEMSENEDASQSDEENLVRRKIREDEKKQKEQKKTETVEKGTTGKVRRLTKKSTISPDDEDKEFGTLVDKPDINKDMEAETKEGKQQSGTAVRKFQTMELNTTSSPVSIPNDDGEPEMESLTDSPDDRSRGEGSSSLHASSFTPGTSPTSLSSLDEDSDSSSPSHIRSGEGKQHRKAKHRQPGQMLPTIEDSSEEEELREEEELLREQEKQKGSGKKSKKDKDEIRAQRRREHQKTPPSNLSPIEDASPTEEQRQEAEMEEIRRSSCSDFSPSIESDPEGLEIHAAKIAAVQKTYQLPMSVSLHSPTDDQNIDKPQKKPLRSADEAYEEIMLRAKSPTADKGEIQPEKESLYGGMLIEDYAYASLIDNSTADLEDTEKITVPTQPKKLRSPDEVYEDMIKKRKEFMQLEQEYQNMQAKKESTNPEIVLQPADITVSKSSTITLDMDGKPLLDAETAYEELMKRVLTPGTSPTQHEPKVEATASRKALHPIPDLKVTQCSSGELSSDDEIIPKKEVEKNPVSDVSSAMETEPVKETFPSPTSDQQPETTIKATQGDIVDLTSASTKTSAPVIASVSPLPTVPQYTPGIPSVVSTAPPVPPKPTVLRRANSQEKTEEPVAPPLPPPTPPKPTVFPRKAPVPLPPQASAAPVRQETVTMTTAQASPTRQVVTPTYKPHVPPPVPPKPSIPVGIGDSHKPGHGVKPPIAPKPGSQPSSPAHAPHPQRPSVLPTGPSDIALNLSPTSESKMFQPSPKSPSSPRYASNLRDTYVVITLPSQPSSPVDSVTTHAPSSPGPASPSWQAQPETYHHQQPQPQPYSQQQQQQQTPPQTTRVPLAYTRVTESIESQEICGPEKHVSSSCHIIEAISASAQPPVVMPNLISQVVTTEVQRTTVSVVHERTPPPVPAPRANGLPISMQKPMPQLPAQNGQAIQPSEVVDLRTMKVDPESTTRGVDLSAGPDSRHQSLTTDVSRHSSAVQSPVVNLSAESSTVSIVTDSITIVTCAATIQRRDNLDTSLTSSVPLQLTKNKSFEPVSQIIYRPIDSQPSTHATAEIPINLSVGSSTSGGTLQATPVTIAPASVASCIANGLTNGTTTVSGAVDLSTNKPFNTVVSVDTASTEVVTAVITDDGKPVDLTAGKRAVCCDVVYKLPFAGSCATHQPTTPLPEDRFGYRDDHYQYDRSPYGMRGFGGIKPSMSDTNLAEAGLFIYKSKNSYNFSGTTEGAVDLTSAKISDAGEAVDYSKKGTYAGMTIPPYSQDRVTSAVGTLFGTSSVLRSSNGVVYSSVAAPVPSTYAITTQPGSIFSTAYNTLSGMHTSDTMPSLSNLQNLPLTRSHSFLSTISTTAAEEQADAPLNLEISRGGTTAGDAATTAATSLSLDTYTDASLEAIAASLEALSSPMVPGDSQYQAERERLEMEKLKQQRLAEELEWERQEIQRFREHEQLMVQKELEELQAMKQQILAQQEEERQAHLIMQKETYAQQQQQLEQIQRLQEQLRLQLEEQKLRQMYPGGDIQEAVVLGPDGTVLARKITDSGCQTDEEDEAVSKAYTAGRKKRTAKKSVDSCVQTDDEDQDEWEAQNRSRQSRPRTARGDRGGQSEMSLQAHTEISIQTDTDGNIRMDTRMELSDSERTSPKKRPTPLEIGQSANLKADSSTLQAPPKSPKVLYSPVSPCISPSKSLEFVSYDKSLGDTSPQNLRGSPDPSKASPASPRGQKSMQRSMSDPKPMSPTGEERATSGTQYGEVYTGIGSGGTPTGTQKKVKRTLPNPPSEDESTTTGQTAYSTGSARRRMCRNSNMARAKILQDIDRELDLVERESSKLRKRQAELDEEEKEIDAKLRYLEMGINRRKDALLKEREKRERAYLQSVAEDRDYMSDSEVSNIRETRGGGEDEEIESHGLERPRTAPQSELDDFVPPQTKHEYGKYSQYQYAQSQFQQSLYQTPQSYQSHSIYSSVPSLTTSQQQSYHQMLLLQQKAARQAALLSELDATKYDVISRQPDPTSSAYLGVKYDKYGNHLDLRALEVGSIAGSPMSAVSDSYYTDVDHHTPRSYMLLEDAAELAKGSTGLSSSYSLAERELAKAEKLLRRSAADLGSTDYLGSTSRLHTFGKTPDEEDTMEEPYELKLLKQQLKQEFRRSTGGTENLEQLTGLSQHYYTPSSSISGYSQRHYPKSEKYSISRLTLEKQAAKQLPASMLYQKHKTPLLDPKISSKYSSITDSRGLETDYTSYLGSTSASPRSSRLLQDEITFGLRKNIAEQQKYLGSTLGANLAGSLNLSQSLGLDSAYPSGSRSRPSSRPTSCYGLDLSIKRDPSSSSLRLKGDGEASGDGPNYQTPSGRTKPTSLPIVQSGRGRIPIVAQNSEEESPLSPVGQPMGMARASAGPLPPISADSRDQFGSCLSLQDSQQQQHIREEPTRGRSYVLLDDLQGTMSDSEAYHLRREETDWFDKPRDGWSENGQEKRQGKGPYYPFPHLRVKLQRDPKDRSVSGNGLGIRVVGGKEVPGSNGDIGAYVAKVLPGGAAEQTGKILEGMQVLEWNGVLLTGKTYEEVQGLVGQPCNEAEVCVRLDLNMLAESEGSQHLDFQEPPRSPGVDPKQLAAELQKVSQQQAPLSTSSSSLPATTSATSSPGQPGSPSVSKKRHSSKASLELQIHYDKQLGNLIVHVLQARNLAPRDNNGYSDPFVKVYLLPGRGQVMVVQNASAENKRKTKHAGKTINPEWNQTVIYKNIHLEQLKKKTLEVSVWDYDKGSSNDFLGEVLIDLSNTAQLDNIPRWLPLKEQSEGDHHRRSHSGQGRHSSSKPSSHRSHGIFPDPAKDTQVPSIEKSHSSPGTSKPSPSEGQSQSHSHGHSQHSRSHGASRSSKSAARQHHQESLNGSRGGAAIATGDAQQQSQQQPLRSMASSHSSVLPFLHVCMHLGKTQVMGEIKIALKKEMKTEGEHLVLEILQCRNITYKFKTPDHLPDLYVKLYVVNIATQKRIIKKKTRVCRHDREPSFNETFRFCMNPTGHALQLFLVSNGGKFVKKTLIGEAYVWLDKVDLRKRVVSWHKLLASTAQIHS</sequence>
<feature type="compositionally biased region" description="Pro residues" evidence="13">
    <location>
        <begin position="1807"/>
        <end position="1817"/>
    </location>
</feature>
<evidence type="ECO:0000256" key="8">
    <source>
        <dbReference type="ARBA" id="ARBA00023302"/>
    </source>
</evidence>
<dbReference type="Gene3D" id="3.30.40.10">
    <property type="entry name" value="Zinc/RING finger domain, C3HC4 (zinc finger)"/>
    <property type="match status" value="2"/>
</dbReference>
<evidence type="ECO:0000256" key="12">
    <source>
        <dbReference type="SAM" id="Coils"/>
    </source>
</evidence>
<feature type="compositionally biased region" description="Basic and acidic residues" evidence="13">
    <location>
        <begin position="661"/>
        <end position="670"/>
    </location>
</feature>
<feature type="domain" description="PDZ" evidence="15">
    <location>
        <begin position="3602"/>
        <end position="3681"/>
    </location>
</feature>
<dbReference type="InterPro" id="IPR035892">
    <property type="entry name" value="C2_domain_sf"/>
</dbReference>
<dbReference type="PANTHER" id="PTHR14113:SF11">
    <property type="entry name" value="PROTEIN PICCOLO ISOFORM X1"/>
    <property type="match status" value="1"/>
</dbReference>
<feature type="compositionally biased region" description="Low complexity" evidence="13">
    <location>
        <begin position="1272"/>
        <end position="1285"/>
    </location>
</feature>
<feature type="region of interest" description="Disordered" evidence="13">
    <location>
        <begin position="2078"/>
        <end position="2104"/>
    </location>
</feature>
<feature type="compositionally biased region" description="Polar residues" evidence="13">
    <location>
        <begin position="2904"/>
        <end position="2915"/>
    </location>
</feature>
<feature type="region of interest" description="Disordered" evidence="13">
    <location>
        <begin position="1"/>
        <end position="349"/>
    </location>
</feature>
<dbReference type="CDD" id="cd04031">
    <property type="entry name" value="C2A_RIM1alpha"/>
    <property type="match status" value="1"/>
</dbReference>
<keyword evidence="1" id="KW-0479">Metal-binding</keyword>
<dbReference type="PANTHER" id="PTHR14113">
    <property type="entry name" value="PICCOLO/BASSOON"/>
    <property type="match status" value="1"/>
</dbReference>
<dbReference type="SMART" id="SM00228">
    <property type="entry name" value="PDZ"/>
    <property type="match status" value="1"/>
</dbReference>
<dbReference type="InterPro" id="IPR052098">
    <property type="entry name" value="Presynaptic_Scaffold_Bsn/Pclo"/>
</dbReference>
<feature type="compositionally biased region" description="Acidic residues" evidence="13">
    <location>
        <begin position="1323"/>
        <end position="1336"/>
    </location>
</feature>
<organism evidence="16 17">
    <name type="scientific">Astatotilapia calliptera</name>
    <name type="common">Eastern happy</name>
    <name type="synonym">Chromis callipterus</name>
    <dbReference type="NCBI Taxonomy" id="8154"/>
    <lineage>
        <taxon>Eukaryota</taxon>
        <taxon>Metazoa</taxon>
        <taxon>Chordata</taxon>
        <taxon>Craniata</taxon>
        <taxon>Vertebrata</taxon>
        <taxon>Euteleostomi</taxon>
        <taxon>Actinopterygii</taxon>
        <taxon>Neopterygii</taxon>
        <taxon>Teleostei</taxon>
        <taxon>Neoteleostei</taxon>
        <taxon>Acanthomorphata</taxon>
        <taxon>Ovalentaria</taxon>
        <taxon>Cichlomorphae</taxon>
        <taxon>Cichliformes</taxon>
        <taxon>Cichlidae</taxon>
        <taxon>African cichlids</taxon>
        <taxon>Pseudocrenilabrinae</taxon>
        <taxon>Haplochromini</taxon>
        <taxon>Astatotilapia</taxon>
    </lineage>
</organism>
<dbReference type="SUPFAM" id="SSF50156">
    <property type="entry name" value="PDZ domain-like"/>
    <property type="match status" value="1"/>
</dbReference>
<keyword evidence="5" id="KW-0106">Calcium</keyword>
<feature type="compositionally biased region" description="Low complexity" evidence="13">
    <location>
        <begin position="514"/>
        <end position="530"/>
    </location>
</feature>
<feature type="compositionally biased region" description="Basic and acidic residues" evidence="13">
    <location>
        <begin position="1051"/>
        <end position="1066"/>
    </location>
</feature>
<keyword evidence="2" id="KW-0677">Repeat</keyword>
<dbReference type="InterPro" id="IPR001478">
    <property type="entry name" value="PDZ"/>
</dbReference>
<feature type="compositionally biased region" description="Polar residues" evidence="13">
    <location>
        <begin position="75"/>
        <end position="90"/>
    </location>
</feature>
<dbReference type="Gene3D" id="2.60.40.150">
    <property type="entry name" value="C2 domain"/>
    <property type="match status" value="2"/>
</dbReference>
<protein>
    <recommendedName>
        <fullName evidence="10">Protein piccolo</fullName>
    </recommendedName>
    <alternativeName>
        <fullName evidence="11">Aczonin</fullName>
    </alternativeName>
</protein>
<name>A0A3P8QZC6_ASTCA</name>
<dbReference type="Ensembl" id="ENSACLT00000035386.2">
    <property type="protein sequence ID" value="ENSACLP00000034564.1"/>
    <property type="gene ID" value="ENSACLG00000023166.2"/>
</dbReference>
<dbReference type="Pfam" id="PF00595">
    <property type="entry name" value="PDZ"/>
    <property type="match status" value="1"/>
</dbReference>
<dbReference type="Gene3D" id="2.30.42.10">
    <property type="match status" value="1"/>
</dbReference>
<feature type="region of interest" description="Disordered" evidence="13">
    <location>
        <begin position="1597"/>
        <end position="1688"/>
    </location>
</feature>
<feature type="compositionally biased region" description="Polar residues" evidence="13">
    <location>
        <begin position="2774"/>
        <end position="2786"/>
    </location>
</feature>
<evidence type="ECO:0000259" key="14">
    <source>
        <dbReference type="PROSITE" id="PS50004"/>
    </source>
</evidence>
<evidence type="ECO:0000256" key="13">
    <source>
        <dbReference type="SAM" id="MobiDB-lite"/>
    </source>
</evidence>
<dbReference type="GO" id="GO:0048788">
    <property type="term" value="C:cytoskeleton of presynaptic active zone"/>
    <property type="evidence" value="ECO:0007669"/>
    <property type="project" value="TreeGrafter"/>
</dbReference>
<feature type="region of interest" description="Disordered" evidence="13">
    <location>
        <begin position="3899"/>
        <end position="4026"/>
    </location>
</feature>
<feature type="region of interest" description="Disordered" evidence="13">
    <location>
        <begin position="566"/>
        <end position="585"/>
    </location>
</feature>
<dbReference type="GO" id="GO:0008270">
    <property type="term" value="F:zinc ion binding"/>
    <property type="evidence" value="ECO:0007669"/>
    <property type="project" value="UniProtKB-KW"/>
</dbReference>
<feature type="compositionally biased region" description="Polar residues" evidence="13">
    <location>
        <begin position="3953"/>
        <end position="3964"/>
    </location>
</feature>
<feature type="compositionally biased region" description="Pro residues" evidence="13">
    <location>
        <begin position="757"/>
        <end position="771"/>
    </location>
</feature>
<dbReference type="Pfam" id="PF00168">
    <property type="entry name" value="C2"/>
    <property type="match status" value="2"/>
</dbReference>
<feature type="compositionally biased region" description="Polar residues" evidence="13">
    <location>
        <begin position="3459"/>
        <end position="3474"/>
    </location>
</feature>
<dbReference type="PROSITE" id="PS50004">
    <property type="entry name" value="C2"/>
    <property type="match status" value="2"/>
</dbReference>
<feature type="compositionally biased region" description="Basic and acidic residues" evidence="13">
    <location>
        <begin position="1383"/>
        <end position="1398"/>
    </location>
</feature>
<keyword evidence="6" id="KW-0770">Synapse</keyword>
<evidence type="ECO:0000256" key="2">
    <source>
        <dbReference type="ARBA" id="ARBA00022737"/>
    </source>
</evidence>
<evidence type="ECO:0000256" key="6">
    <source>
        <dbReference type="ARBA" id="ARBA00023018"/>
    </source>
</evidence>
<feature type="region of interest" description="Disordered" evidence="13">
    <location>
        <begin position="3411"/>
        <end position="3513"/>
    </location>
</feature>
<feature type="compositionally biased region" description="Polar residues" evidence="13">
    <location>
        <begin position="1669"/>
        <end position="1683"/>
    </location>
</feature>
<dbReference type="InterPro" id="IPR008899">
    <property type="entry name" value="Znf_piccolo"/>
</dbReference>
<dbReference type="GeneTree" id="ENSGT00620000087961"/>
<feature type="compositionally biased region" description="Polar residues" evidence="13">
    <location>
        <begin position="941"/>
        <end position="950"/>
    </location>
</feature>
<feature type="compositionally biased region" description="Polar residues" evidence="13">
    <location>
        <begin position="437"/>
        <end position="454"/>
    </location>
</feature>
<dbReference type="GO" id="GO:0030424">
    <property type="term" value="C:axon"/>
    <property type="evidence" value="ECO:0007669"/>
    <property type="project" value="TreeGrafter"/>
</dbReference>
<dbReference type="InterPro" id="IPR036034">
    <property type="entry name" value="PDZ_sf"/>
</dbReference>
<dbReference type="GO" id="GO:0005544">
    <property type="term" value="F:calcium-dependent phospholipid binding"/>
    <property type="evidence" value="ECO:0007669"/>
    <property type="project" value="UniProtKB-KW"/>
</dbReference>
<feature type="compositionally biased region" description="Polar residues" evidence="13">
    <location>
        <begin position="1784"/>
        <end position="1798"/>
    </location>
</feature>
<evidence type="ECO:0000256" key="11">
    <source>
        <dbReference type="ARBA" id="ARBA00083569"/>
    </source>
</evidence>
<evidence type="ECO:0000313" key="16">
    <source>
        <dbReference type="Ensembl" id="ENSACLP00000034564.1"/>
    </source>
</evidence>
<feature type="compositionally biased region" description="Basic and acidic residues" evidence="13">
    <location>
        <begin position="1148"/>
        <end position="1171"/>
    </location>
</feature>
<feature type="region of interest" description="Disordered" evidence="13">
    <location>
        <begin position="405"/>
        <end position="560"/>
    </location>
</feature>
<dbReference type="Bgee" id="ENSACLG00000023166">
    <property type="expression patterns" value="Expressed in brain and 1 other cell type or tissue"/>
</dbReference>
<feature type="coiled-coil region" evidence="12">
    <location>
        <begin position="2932"/>
        <end position="2962"/>
    </location>
</feature>
<feature type="compositionally biased region" description="Basic and acidic residues" evidence="13">
    <location>
        <begin position="1641"/>
        <end position="1651"/>
    </location>
</feature>
<feature type="compositionally biased region" description="Basic and acidic residues" evidence="13">
    <location>
        <begin position="790"/>
        <end position="802"/>
    </location>
</feature>
<keyword evidence="7" id="KW-0966">Cell projection</keyword>
<reference evidence="16" key="4">
    <citation type="submission" date="2025-09" db="UniProtKB">
        <authorList>
            <consortium name="Ensembl"/>
        </authorList>
    </citation>
    <scope>IDENTIFICATION</scope>
</reference>
<feature type="compositionally biased region" description="Low complexity" evidence="13">
    <location>
        <begin position="3415"/>
        <end position="3428"/>
    </location>
</feature>
<feature type="compositionally biased region" description="Basic residues" evidence="13">
    <location>
        <begin position="3971"/>
        <end position="3982"/>
    </location>
</feature>
<dbReference type="Proteomes" id="UP000265100">
    <property type="component" value="Chromosome 17"/>
</dbReference>
<evidence type="ECO:0000256" key="7">
    <source>
        <dbReference type="ARBA" id="ARBA00023273"/>
    </source>
</evidence>
<feature type="compositionally biased region" description="Low complexity" evidence="13">
    <location>
        <begin position="632"/>
        <end position="646"/>
    </location>
</feature>
<dbReference type="GO" id="GO:0098882">
    <property type="term" value="F:structural constituent of presynaptic active zone"/>
    <property type="evidence" value="ECO:0007669"/>
    <property type="project" value="TreeGrafter"/>
</dbReference>
<dbReference type="CDD" id="cd06714">
    <property type="entry name" value="PDZ_RIM-like"/>
    <property type="match status" value="1"/>
</dbReference>
<accession>A0A3P8QZC6</accession>
<feature type="compositionally biased region" description="Basic and acidic residues" evidence="13">
    <location>
        <begin position="2745"/>
        <end position="2762"/>
    </location>
</feature>
<feature type="compositionally biased region" description="Basic and acidic residues" evidence="13">
    <location>
        <begin position="924"/>
        <end position="934"/>
    </location>
</feature>
<feature type="compositionally biased region" description="Basic and acidic residues" evidence="13">
    <location>
        <begin position="3577"/>
        <end position="3590"/>
    </location>
</feature>
<feature type="compositionally biased region" description="Basic and acidic residues" evidence="13">
    <location>
        <begin position="3010"/>
        <end position="3032"/>
    </location>
</feature>
<keyword evidence="8" id="KW-0111">Calcium/phospholipid-binding</keyword>
<feature type="region of interest" description="Disordered" evidence="13">
    <location>
        <begin position="2679"/>
        <end position="2922"/>
    </location>
</feature>
<feature type="region of interest" description="Disordered" evidence="13">
    <location>
        <begin position="742"/>
        <end position="1413"/>
    </location>
</feature>
<feature type="compositionally biased region" description="Polar residues" evidence="13">
    <location>
        <begin position="1870"/>
        <end position="1879"/>
    </location>
</feature>
<dbReference type="CDD" id="cd15751">
    <property type="entry name" value="FYVE_BSN_PCLO"/>
    <property type="match status" value="1"/>
</dbReference>
<dbReference type="InterPro" id="IPR011011">
    <property type="entry name" value="Znf_FYVE_PHD"/>
</dbReference>
<feature type="region of interest" description="Disordered" evidence="13">
    <location>
        <begin position="1721"/>
        <end position="1960"/>
    </location>
</feature>
<dbReference type="SUPFAM" id="SSF57903">
    <property type="entry name" value="FYVE/PHD zinc finger"/>
    <property type="match status" value="2"/>
</dbReference>
<evidence type="ECO:0000256" key="3">
    <source>
        <dbReference type="ARBA" id="ARBA00022771"/>
    </source>
</evidence>
<feature type="compositionally biased region" description="Low complexity" evidence="13">
    <location>
        <begin position="219"/>
        <end position="232"/>
    </location>
</feature>
<evidence type="ECO:0000256" key="9">
    <source>
        <dbReference type="ARBA" id="ARBA00034101"/>
    </source>
</evidence>
<dbReference type="PROSITE" id="PS50106">
    <property type="entry name" value="PDZ"/>
    <property type="match status" value="1"/>
</dbReference>
<keyword evidence="3" id="KW-0863">Zinc-finger</keyword>
<feature type="compositionally biased region" description="Acidic residues" evidence="13">
    <location>
        <begin position="1136"/>
        <end position="1147"/>
    </location>
</feature>
<feature type="compositionally biased region" description="Low complexity" evidence="13">
    <location>
        <begin position="3732"/>
        <end position="3762"/>
    </location>
</feature>
<evidence type="ECO:0000313" key="17">
    <source>
        <dbReference type="Proteomes" id="UP000265100"/>
    </source>
</evidence>
<keyword evidence="4" id="KW-0862">Zinc</keyword>
<dbReference type="GO" id="GO:1904071">
    <property type="term" value="P:presynaptic active zone assembly"/>
    <property type="evidence" value="ECO:0007669"/>
    <property type="project" value="TreeGrafter"/>
</dbReference>
<dbReference type="FunFam" id="2.60.40.150:FF:000149">
    <property type="entry name" value="Piccolo presynaptic cytomatrix protein"/>
    <property type="match status" value="1"/>
</dbReference>
<feature type="region of interest" description="Disordered" evidence="13">
    <location>
        <begin position="598"/>
        <end position="683"/>
    </location>
</feature>
<feature type="compositionally biased region" description="Low complexity" evidence="13">
    <location>
        <begin position="285"/>
        <end position="324"/>
    </location>
</feature>
<keyword evidence="12" id="KW-0175">Coiled coil</keyword>
<keyword evidence="17" id="KW-1185">Reference proteome</keyword>
<dbReference type="Pfam" id="PF05715">
    <property type="entry name" value="zf-piccolo"/>
    <property type="match status" value="2"/>
</dbReference>
<dbReference type="FunFam" id="2.60.40.150:FF:000137">
    <property type="entry name" value="Piccolo presynaptic cytomatrix protein"/>
    <property type="match status" value="1"/>
</dbReference>
<feature type="compositionally biased region" description="Polar residues" evidence="13">
    <location>
        <begin position="1904"/>
        <end position="1918"/>
    </location>
</feature>
<feature type="domain" description="C2" evidence="14">
    <location>
        <begin position="3770"/>
        <end position="3901"/>
    </location>
</feature>
<feature type="compositionally biased region" description="Polar residues" evidence="13">
    <location>
        <begin position="2727"/>
        <end position="2744"/>
    </location>
</feature>
<dbReference type="GO" id="GO:0098978">
    <property type="term" value="C:glutamatergic synapse"/>
    <property type="evidence" value="ECO:0007669"/>
    <property type="project" value="TreeGrafter"/>
</dbReference>
<feature type="region of interest" description="Disordered" evidence="13">
    <location>
        <begin position="3001"/>
        <end position="3048"/>
    </location>
</feature>
<feature type="coiled-coil region" evidence="12">
    <location>
        <begin position="2536"/>
        <end position="2635"/>
    </location>
</feature>
<reference evidence="16 17" key="1">
    <citation type="submission" date="2018-05" db="EMBL/GenBank/DDBJ databases">
        <authorList>
            <person name="Datahose"/>
        </authorList>
    </citation>
    <scope>NUCLEOTIDE SEQUENCE</scope>
</reference>
<feature type="compositionally biased region" description="Acidic residues" evidence="13">
    <location>
        <begin position="2697"/>
        <end position="2706"/>
    </location>
</feature>
<evidence type="ECO:0000256" key="1">
    <source>
        <dbReference type="ARBA" id="ARBA00022723"/>
    </source>
</evidence>
<dbReference type="SMART" id="SM00239">
    <property type="entry name" value="C2"/>
    <property type="match status" value="2"/>
</dbReference>
<feature type="compositionally biased region" description="Polar residues" evidence="13">
    <location>
        <begin position="2094"/>
        <end position="2104"/>
    </location>
</feature>
<comment type="subcellular location">
    <subcellularLocation>
        <location evidence="9">Presynaptic active zone</location>
    </subcellularLocation>
</comment>
<dbReference type="InterPro" id="IPR000008">
    <property type="entry name" value="C2_dom"/>
</dbReference>
<dbReference type="GO" id="GO:0098982">
    <property type="term" value="C:GABA-ergic synapse"/>
    <property type="evidence" value="ECO:0007669"/>
    <property type="project" value="TreeGrafter"/>
</dbReference>
<feature type="compositionally biased region" description="Low complexity" evidence="13">
    <location>
        <begin position="1927"/>
        <end position="1960"/>
    </location>
</feature>
<evidence type="ECO:0000256" key="10">
    <source>
        <dbReference type="ARBA" id="ARBA00070121"/>
    </source>
</evidence>
<evidence type="ECO:0000256" key="5">
    <source>
        <dbReference type="ARBA" id="ARBA00022837"/>
    </source>
</evidence>
<feature type="domain" description="C2" evidence="14">
    <location>
        <begin position="4047"/>
        <end position="4172"/>
    </location>
</feature>
<feature type="compositionally biased region" description="Basic and acidic residues" evidence="13">
    <location>
        <begin position="1201"/>
        <end position="1217"/>
    </location>
</feature>
<feature type="compositionally biased region" description="Basic and acidic residues" evidence="13">
    <location>
        <begin position="129"/>
        <end position="140"/>
    </location>
</feature>
<proteinExistence type="predicted"/>
<evidence type="ECO:0000256" key="4">
    <source>
        <dbReference type="ARBA" id="ARBA00022833"/>
    </source>
</evidence>
<feature type="compositionally biased region" description="Low complexity" evidence="13">
    <location>
        <begin position="247"/>
        <end position="278"/>
    </location>
</feature>
<dbReference type="GO" id="GO:0035418">
    <property type="term" value="P:protein localization to synapse"/>
    <property type="evidence" value="ECO:0007669"/>
    <property type="project" value="TreeGrafter"/>
</dbReference>
<feature type="region of interest" description="Disordered" evidence="13">
    <location>
        <begin position="3727"/>
        <end position="3770"/>
    </location>
</feature>
<feature type="compositionally biased region" description="Polar residues" evidence="13">
    <location>
        <begin position="1230"/>
        <end position="1240"/>
    </location>
</feature>
<evidence type="ECO:0000259" key="15">
    <source>
        <dbReference type="PROSITE" id="PS50106"/>
    </source>
</evidence>
<feature type="compositionally biased region" description="Low complexity" evidence="13">
    <location>
        <begin position="3917"/>
        <end position="3927"/>
    </location>
</feature>
<feature type="compositionally biased region" description="Low complexity" evidence="13">
    <location>
        <begin position="466"/>
        <end position="475"/>
    </location>
</feature>
<reference evidence="16" key="3">
    <citation type="submission" date="2025-08" db="UniProtKB">
        <authorList>
            <consortium name="Ensembl"/>
        </authorList>
    </citation>
    <scope>IDENTIFICATION</scope>
</reference>
<feature type="compositionally biased region" description="Low complexity" evidence="13">
    <location>
        <begin position="2829"/>
        <end position="2840"/>
    </location>
</feature>
<reference evidence="17" key="2">
    <citation type="submission" date="2023-03" db="EMBL/GenBank/DDBJ databases">
        <authorList>
            <consortium name="Wellcome Sanger Institute Data Sharing"/>
        </authorList>
    </citation>
    <scope>NUCLEOTIDE SEQUENCE [LARGE SCALE GENOMIC DNA]</scope>
</reference>
<dbReference type="InterPro" id="IPR013083">
    <property type="entry name" value="Znf_RING/FYVE/PHD"/>
</dbReference>
<feature type="compositionally biased region" description="Low complexity" evidence="13">
    <location>
        <begin position="1840"/>
        <end position="1857"/>
    </location>
</feature>
<feature type="compositionally biased region" description="Low complexity" evidence="13">
    <location>
        <begin position="142"/>
        <end position="174"/>
    </location>
</feature>
<feature type="compositionally biased region" description="Pro residues" evidence="13">
    <location>
        <begin position="1749"/>
        <end position="1774"/>
    </location>
</feature>
<dbReference type="SUPFAM" id="SSF49562">
    <property type="entry name" value="C2 domain (Calcium/lipid-binding domain, CaLB)"/>
    <property type="match status" value="2"/>
</dbReference>
<feature type="compositionally biased region" description="Basic and acidic residues" evidence="13">
    <location>
        <begin position="1443"/>
        <end position="1455"/>
    </location>
</feature>
<feature type="region of interest" description="Disordered" evidence="13">
    <location>
        <begin position="3577"/>
        <end position="3598"/>
    </location>
</feature>
<feature type="region of interest" description="Disordered" evidence="13">
    <location>
        <begin position="1433"/>
        <end position="1455"/>
    </location>
</feature>